<feature type="domain" description="CSD" evidence="4">
    <location>
        <begin position="1"/>
        <end position="69"/>
    </location>
</feature>
<organism evidence="5 6">
    <name type="scientific">Coprococcus hominis</name>
    <name type="common">ex Liu et al. 2022</name>
    <dbReference type="NCBI Taxonomy" id="2763039"/>
    <lineage>
        <taxon>Bacteria</taxon>
        <taxon>Bacillati</taxon>
        <taxon>Bacillota</taxon>
        <taxon>Clostridia</taxon>
        <taxon>Lachnospirales</taxon>
        <taxon>Lachnospiraceae</taxon>
        <taxon>Coprococcus</taxon>
    </lineage>
</organism>
<dbReference type="RefSeq" id="WP_008402359.1">
    <property type="nucleotide sequence ID" value="NZ_JACOOX010000001.1"/>
</dbReference>
<accession>A0A8I0AM99</accession>
<dbReference type="PANTHER" id="PTHR11544">
    <property type="entry name" value="COLD SHOCK DOMAIN CONTAINING PROTEINS"/>
    <property type="match status" value="1"/>
</dbReference>
<dbReference type="GO" id="GO:0005737">
    <property type="term" value="C:cytoplasm"/>
    <property type="evidence" value="ECO:0007669"/>
    <property type="project" value="UniProtKB-SubCell"/>
</dbReference>
<evidence type="ECO:0000313" key="5">
    <source>
        <dbReference type="EMBL" id="MBC5661417.1"/>
    </source>
</evidence>
<dbReference type="PROSITE" id="PS51857">
    <property type="entry name" value="CSD_2"/>
    <property type="match status" value="1"/>
</dbReference>
<dbReference type="Pfam" id="PF00313">
    <property type="entry name" value="CSD"/>
    <property type="match status" value="1"/>
</dbReference>
<sequence>MNNGTVKWFNAEKGYGFISNNDGSGDVFVHFSAIQGEGYKTLVEGQQVTFDTEEDPKGGSRTRATNVVIVK</sequence>
<dbReference type="InterPro" id="IPR012340">
    <property type="entry name" value="NA-bd_OB-fold"/>
</dbReference>
<dbReference type="InterPro" id="IPR012156">
    <property type="entry name" value="Cold_shock_CspA"/>
</dbReference>
<evidence type="ECO:0000256" key="2">
    <source>
        <dbReference type="ARBA" id="ARBA00022490"/>
    </source>
</evidence>
<dbReference type="FunFam" id="2.40.50.140:FF:000006">
    <property type="entry name" value="Cold shock protein CspC"/>
    <property type="match status" value="1"/>
</dbReference>
<protein>
    <submittedName>
        <fullName evidence="5">Cold-shock protein</fullName>
    </submittedName>
</protein>
<dbReference type="InterPro" id="IPR050181">
    <property type="entry name" value="Cold_shock_domain"/>
</dbReference>
<evidence type="ECO:0000313" key="6">
    <source>
        <dbReference type="Proteomes" id="UP000615234"/>
    </source>
</evidence>
<dbReference type="InterPro" id="IPR019844">
    <property type="entry name" value="CSD_CS"/>
</dbReference>
<keyword evidence="2" id="KW-0963">Cytoplasm</keyword>
<evidence type="ECO:0000259" key="4">
    <source>
        <dbReference type="PROSITE" id="PS51857"/>
    </source>
</evidence>
<comment type="caution">
    <text evidence="5">The sequence shown here is derived from an EMBL/GenBank/DDBJ whole genome shotgun (WGS) entry which is preliminary data.</text>
</comment>
<dbReference type="PROSITE" id="PS00352">
    <property type="entry name" value="CSD_1"/>
    <property type="match status" value="1"/>
</dbReference>
<dbReference type="EMBL" id="JACOOX010000001">
    <property type="protein sequence ID" value="MBC5661417.1"/>
    <property type="molecule type" value="Genomic_DNA"/>
</dbReference>
<dbReference type="CDD" id="cd04458">
    <property type="entry name" value="CSP_CDS"/>
    <property type="match status" value="1"/>
</dbReference>
<dbReference type="GO" id="GO:0010468">
    <property type="term" value="P:regulation of gene expression"/>
    <property type="evidence" value="ECO:0007669"/>
    <property type="project" value="UniProtKB-ARBA"/>
</dbReference>
<gene>
    <name evidence="5" type="ORF">H8S09_00665</name>
</gene>
<dbReference type="AlphaFoldDB" id="A0A8I0AM99"/>
<dbReference type="Gene3D" id="2.40.50.140">
    <property type="entry name" value="Nucleic acid-binding proteins"/>
    <property type="match status" value="1"/>
</dbReference>
<dbReference type="GO" id="GO:0003676">
    <property type="term" value="F:nucleic acid binding"/>
    <property type="evidence" value="ECO:0007669"/>
    <property type="project" value="InterPro"/>
</dbReference>
<reference evidence="5 6" key="1">
    <citation type="submission" date="2020-08" db="EMBL/GenBank/DDBJ databases">
        <title>Genome public.</title>
        <authorList>
            <person name="Liu C."/>
            <person name="Sun Q."/>
        </authorList>
    </citation>
    <scope>NUCLEOTIDE SEQUENCE [LARGE SCALE GENOMIC DNA]</scope>
    <source>
        <strain evidence="5 6">NSJ-10</strain>
    </source>
</reference>
<dbReference type="SUPFAM" id="SSF50249">
    <property type="entry name" value="Nucleic acid-binding proteins"/>
    <property type="match status" value="1"/>
</dbReference>
<evidence type="ECO:0000256" key="1">
    <source>
        <dbReference type="ARBA" id="ARBA00004496"/>
    </source>
</evidence>
<dbReference type="Proteomes" id="UP000615234">
    <property type="component" value="Unassembled WGS sequence"/>
</dbReference>
<comment type="subcellular location">
    <subcellularLocation>
        <location evidence="1 3">Cytoplasm</location>
    </subcellularLocation>
</comment>
<proteinExistence type="predicted"/>
<evidence type="ECO:0000256" key="3">
    <source>
        <dbReference type="RuleBase" id="RU000408"/>
    </source>
</evidence>
<name>A0A8I0AM99_9FIRM</name>
<dbReference type="SMART" id="SM00357">
    <property type="entry name" value="CSP"/>
    <property type="match status" value="1"/>
</dbReference>
<keyword evidence="6" id="KW-1185">Reference proteome</keyword>
<dbReference type="InterPro" id="IPR002059">
    <property type="entry name" value="CSP_DNA-bd"/>
</dbReference>
<dbReference type="GO" id="GO:0051252">
    <property type="term" value="P:regulation of RNA metabolic process"/>
    <property type="evidence" value="ECO:0007669"/>
    <property type="project" value="UniProtKB-ARBA"/>
</dbReference>
<dbReference type="InterPro" id="IPR011129">
    <property type="entry name" value="CSD"/>
</dbReference>
<dbReference type="PIRSF" id="PIRSF002599">
    <property type="entry name" value="Cold_shock_A"/>
    <property type="match status" value="1"/>
</dbReference>
<dbReference type="PRINTS" id="PR00050">
    <property type="entry name" value="COLDSHOCK"/>
</dbReference>